<accession>A0A9X3WLV8</accession>
<dbReference type="EMBL" id="JAMQJZ010000009">
    <property type="protein sequence ID" value="MDC3421213.1"/>
    <property type="molecule type" value="Genomic_DNA"/>
</dbReference>
<gene>
    <name evidence="1" type="ORF">NC661_12610</name>
</gene>
<protein>
    <recommendedName>
        <fullName evidence="3">Fur-regulated basic protein FbpA</fullName>
    </recommendedName>
</protein>
<evidence type="ECO:0000313" key="2">
    <source>
        <dbReference type="Proteomes" id="UP001145072"/>
    </source>
</evidence>
<dbReference type="Proteomes" id="UP001145072">
    <property type="component" value="Unassembled WGS sequence"/>
</dbReference>
<evidence type="ECO:0000313" key="1">
    <source>
        <dbReference type="EMBL" id="MDC3421213.1"/>
    </source>
</evidence>
<keyword evidence="2" id="KW-1185">Reference proteome</keyword>
<organism evidence="1 2">
    <name type="scientific">Aquibacillus koreensis</name>
    <dbReference type="NCBI Taxonomy" id="279446"/>
    <lineage>
        <taxon>Bacteria</taxon>
        <taxon>Bacillati</taxon>
        <taxon>Bacillota</taxon>
        <taxon>Bacilli</taxon>
        <taxon>Bacillales</taxon>
        <taxon>Bacillaceae</taxon>
        <taxon>Aquibacillus</taxon>
    </lineage>
</organism>
<dbReference type="RefSeq" id="WP_259871664.1">
    <property type="nucleotide sequence ID" value="NZ_JAMQJZ010000009.1"/>
</dbReference>
<evidence type="ECO:0008006" key="3">
    <source>
        <dbReference type="Google" id="ProtNLM"/>
    </source>
</evidence>
<reference evidence="1" key="1">
    <citation type="submission" date="2022-06" db="EMBL/GenBank/DDBJ databases">
        <title>Aquibacillus sp. a new bacterium isolated from soil saline samples.</title>
        <authorList>
            <person name="Galisteo C."/>
            <person name="De La Haba R."/>
            <person name="Sanchez-Porro C."/>
            <person name="Ventosa A."/>
        </authorList>
    </citation>
    <scope>NUCLEOTIDE SEQUENCE</scope>
    <source>
        <strain evidence="1">JCM 12387</strain>
    </source>
</reference>
<proteinExistence type="predicted"/>
<sequence length="54" mass="6337">MSYLKEAIEKQRRHLLYALTQKGATLTEDVYQKNLGELVEAYQKMTITKEQDAF</sequence>
<dbReference type="AlphaFoldDB" id="A0A9X3WLV8"/>
<name>A0A9X3WLV8_9BACI</name>
<comment type="caution">
    <text evidence="1">The sequence shown here is derived from an EMBL/GenBank/DDBJ whole genome shotgun (WGS) entry which is preliminary data.</text>
</comment>